<accession>A0A644WLD9</accession>
<sequence length="154" mass="16986">MDGSERIAAGVDEGGVRIHRVTQHTARSGDERDFGGAPCVPESAGERGADDGHRDPRALGRQQFEALGIDLPVGCGRQDVDTEPSRWPQGRRQYRSCVRLQVSGRYGLPTMGLVERSETCVSLPDERLVGLTDYDRGAFTDQWLVLHHGNRCEL</sequence>
<protein>
    <submittedName>
        <fullName evidence="2">Uncharacterized protein</fullName>
    </submittedName>
</protein>
<dbReference type="AlphaFoldDB" id="A0A644WLD9"/>
<dbReference type="EMBL" id="VSSQ01000935">
    <property type="protein sequence ID" value="MPM03233.1"/>
    <property type="molecule type" value="Genomic_DNA"/>
</dbReference>
<gene>
    <name evidence="2" type="ORF">SDC9_49498</name>
</gene>
<feature type="region of interest" description="Disordered" evidence="1">
    <location>
        <begin position="1"/>
        <end position="56"/>
    </location>
</feature>
<evidence type="ECO:0000256" key="1">
    <source>
        <dbReference type="SAM" id="MobiDB-lite"/>
    </source>
</evidence>
<proteinExistence type="predicted"/>
<feature type="compositionally biased region" description="Basic and acidic residues" evidence="1">
    <location>
        <begin position="44"/>
        <end position="56"/>
    </location>
</feature>
<reference evidence="2" key="1">
    <citation type="submission" date="2019-08" db="EMBL/GenBank/DDBJ databases">
        <authorList>
            <person name="Kucharzyk K."/>
            <person name="Murdoch R.W."/>
            <person name="Higgins S."/>
            <person name="Loffler F."/>
        </authorList>
    </citation>
    <scope>NUCLEOTIDE SEQUENCE</scope>
</reference>
<name>A0A644WLD9_9ZZZZ</name>
<organism evidence="2">
    <name type="scientific">bioreactor metagenome</name>
    <dbReference type="NCBI Taxonomy" id="1076179"/>
    <lineage>
        <taxon>unclassified sequences</taxon>
        <taxon>metagenomes</taxon>
        <taxon>ecological metagenomes</taxon>
    </lineage>
</organism>
<evidence type="ECO:0000313" key="2">
    <source>
        <dbReference type="EMBL" id="MPM03233.1"/>
    </source>
</evidence>
<comment type="caution">
    <text evidence="2">The sequence shown here is derived from an EMBL/GenBank/DDBJ whole genome shotgun (WGS) entry which is preliminary data.</text>
</comment>